<organism evidence="2 3">
    <name type="scientific">Methanococcoides seepicolus</name>
    <dbReference type="NCBI Taxonomy" id="2828780"/>
    <lineage>
        <taxon>Archaea</taxon>
        <taxon>Methanobacteriati</taxon>
        <taxon>Methanobacteriota</taxon>
        <taxon>Stenosarchaea group</taxon>
        <taxon>Methanomicrobia</taxon>
        <taxon>Methanosarcinales</taxon>
        <taxon>Methanosarcinaceae</taxon>
        <taxon>Methanococcoides</taxon>
    </lineage>
</organism>
<reference evidence="2" key="2">
    <citation type="submission" date="2021-04" db="EMBL/GenBank/DDBJ databases">
        <authorList>
            <person name="Dong X."/>
        </authorList>
    </citation>
    <scope>NUCLEOTIDE SEQUENCE</scope>
    <source>
        <strain evidence="2">LLY</strain>
    </source>
</reference>
<dbReference type="Proteomes" id="UP001056766">
    <property type="component" value="Unassembled WGS sequence"/>
</dbReference>
<feature type="transmembrane region" description="Helical" evidence="1">
    <location>
        <begin position="12"/>
        <end position="36"/>
    </location>
</feature>
<evidence type="ECO:0000256" key="1">
    <source>
        <dbReference type="SAM" id="Phobius"/>
    </source>
</evidence>
<keyword evidence="1" id="KW-0812">Transmembrane</keyword>
<keyword evidence="1" id="KW-1133">Transmembrane helix</keyword>
<keyword evidence="3" id="KW-1185">Reference proteome</keyword>
<keyword evidence="1" id="KW-0472">Membrane</keyword>
<dbReference type="AlphaFoldDB" id="A0A9E4ZH07"/>
<sequence length="85" mass="9517">MMGYGLYGGYGGIGGFGMIFMLILFVVIIWFVLFLFRNGSTSFCHNGNGVHNNGVNNNDDPRLSRIEQQVESNRETLGKILKKLE</sequence>
<dbReference type="RefSeq" id="WP_250869307.1">
    <property type="nucleotide sequence ID" value="NZ_JAGSOI010000092.1"/>
</dbReference>
<comment type="caution">
    <text evidence="2">The sequence shown here is derived from an EMBL/GenBank/DDBJ whole genome shotgun (WGS) entry which is preliminary data.</text>
</comment>
<protein>
    <submittedName>
        <fullName evidence="2">Uncharacterized protein</fullName>
    </submittedName>
</protein>
<dbReference type="EMBL" id="JAGSOI010000092">
    <property type="protein sequence ID" value="MCM1987921.1"/>
    <property type="molecule type" value="Genomic_DNA"/>
</dbReference>
<proteinExistence type="predicted"/>
<evidence type="ECO:0000313" key="2">
    <source>
        <dbReference type="EMBL" id="MCM1987921.1"/>
    </source>
</evidence>
<name>A0A9E4ZH07_9EURY</name>
<reference evidence="2" key="1">
    <citation type="journal article" date="2021" name="mSystems">
        <title>Bacteria and Archaea Synergistically Convert Glycine Betaine to Biogenic Methane in the Formosa Cold Seep of the South China Sea.</title>
        <authorList>
            <person name="Li L."/>
            <person name="Zhang W."/>
            <person name="Zhang S."/>
            <person name="Song L."/>
            <person name="Sun Q."/>
            <person name="Zhang H."/>
            <person name="Xiang H."/>
            <person name="Dong X."/>
        </authorList>
    </citation>
    <scope>NUCLEOTIDE SEQUENCE</scope>
    <source>
        <strain evidence="2">LLY</strain>
    </source>
</reference>
<gene>
    <name evidence="2" type="ORF">KDK67_13220</name>
</gene>
<accession>A0A9E4ZH07</accession>
<evidence type="ECO:0000313" key="3">
    <source>
        <dbReference type="Proteomes" id="UP001056766"/>
    </source>
</evidence>